<comment type="subunit">
    <text evidence="1">Homodimer.</text>
</comment>
<keyword evidence="2" id="KW-0732">Signal</keyword>
<gene>
    <name evidence="4" type="ORF">yc1106_03943</name>
</gene>
<dbReference type="AlphaFoldDB" id="A0A9Q8Z861"/>
<reference evidence="4" key="1">
    <citation type="submission" date="2021-12" db="EMBL/GenBank/DDBJ databases">
        <title>Curvularia clavata genome.</title>
        <authorList>
            <person name="Cao Y."/>
        </authorList>
    </citation>
    <scope>NUCLEOTIDE SEQUENCE</scope>
    <source>
        <strain evidence="4">Yc1106</strain>
    </source>
</reference>
<dbReference type="Proteomes" id="UP001056012">
    <property type="component" value="Chromosome 3"/>
</dbReference>
<dbReference type="VEuPathDB" id="FungiDB:yc1106_03943"/>
<dbReference type="PROSITE" id="PS51502">
    <property type="entry name" value="S_R_A_B_BARREL"/>
    <property type="match status" value="1"/>
</dbReference>
<evidence type="ECO:0000313" key="4">
    <source>
        <dbReference type="EMBL" id="USP76669.1"/>
    </source>
</evidence>
<dbReference type="Gene3D" id="3.30.70.100">
    <property type="match status" value="1"/>
</dbReference>
<evidence type="ECO:0000259" key="3">
    <source>
        <dbReference type="PROSITE" id="PS51502"/>
    </source>
</evidence>
<dbReference type="EMBL" id="CP089276">
    <property type="protein sequence ID" value="USP76669.1"/>
    <property type="molecule type" value="Genomic_DNA"/>
</dbReference>
<evidence type="ECO:0000256" key="2">
    <source>
        <dbReference type="SAM" id="SignalP"/>
    </source>
</evidence>
<keyword evidence="5" id="KW-1185">Reference proteome</keyword>
<feature type="signal peptide" evidence="2">
    <location>
        <begin position="1"/>
        <end position="28"/>
    </location>
</feature>
<sequence>MIIPNKTSGLVLLLLLSISLVLFSRTVGHSLAESIFGPHAPVVPYTTHIVLFQFKQGTSAFAIKEITSRFFGLSKQCVHPTTARPYIVSVAGGKDISTENLQNGISHAFVLQFDSIQDRDYYVNDDPAHKAFKEAASQVVEKATVVDFQNGVFTGAL</sequence>
<name>A0A9Q8Z861_CURCL</name>
<dbReference type="SUPFAM" id="SSF54909">
    <property type="entry name" value="Dimeric alpha+beta barrel"/>
    <property type="match status" value="1"/>
</dbReference>
<dbReference type="InterPro" id="IPR044662">
    <property type="entry name" value="HS1/DABB1-like"/>
</dbReference>
<evidence type="ECO:0000256" key="1">
    <source>
        <dbReference type="ARBA" id="ARBA00011738"/>
    </source>
</evidence>
<dbReference type="Pfam" id="PF07876">
    <property type="entry name" value="Dabb"/>
    <property type="match status" value="1"/>
</dbReference>
<evidence type="ECO:0000313" key="5">
    <source>
        <dbReference type="Proteomes" id="UP001056012"/>
    </source>
</evidence>
<dbReference type="InterPro" id="IPR013097">
    <property type="entry name" value="Dabb"/>
</dbReference>
<dbReference type="SMART" id="SM00886">
    <property type="entry name" value="Dabb"/>
    <property type="match status" value="1"/>
</dbReference>
<feature type="domain" description="Stress-response A/B barrel" evidence="3">
    <location>
        <begin position="46"/>
        <end position="148"/>
    </location>
</feature>
<accession>A0A9Q8Z861</accession>
<proteinExistence type="predicted"/>
<dbReference type="OrthoDB" id="1601230at2759"/>
<organism evidence="4 5">
    <name type="scientific">Curvularia clavata</name>
    <dbReference type="NCBI Taxonomy" id="95742"/>
    <lineage>
        <taxon>Eukaryota</taxon>
        <taxon>Fungi</taxon>
        <taxon>Dikarya</taxon>
        <taxon>Ascomycota</taxon>
        <taxon>Pezizomycotina</taxon>
        <taxon>Dothideomycetes</taxon>
        <taxon>Pleosporomycetidae</taxon>
        <taxon>Pleosporales</taxon>
        <taxon>Pleosporineae</taxon>
        <taxon>Pleosporaceae</taxon>
        <taxon>Curvularia</taxon>
    </lineage>
</organism>
<feature type="chain" id="PRO_5040190517" description="Stress-response A/B barrel domain-containing protein" evidence="2">
    <location>
        <begin position="29"/>
        <end position="157"/>
    </location>
</feature>
<dbReference type="InterPro" id="IPR011008">
    <property type="entry name" value="Dimeric_a/b-barrel"/>
</dbReference>
<dbReference type="PANTHER" id="PTHR33178:SF10">
    <property type="entry name" value="STRESS-RESPONSE A_B BARREL DOMAIN-CONTAINING PROTEIN"/>
    <property type="match status" value="1"/>
</dbReference>
<protein>
    <recommendedName>
        <fullName evidence="3">Stress-response A/B barrel domain-containing protein</fullName>
    </recommendedName>
</protein>
<dbReference type="PANTHER" id="PTHR33178">
    <property type="match status" value="1"/>
</dbReference>